<feature type="compositionally biased region" description="Polar residues" evidence="1">
    <location>
        <begin position="150"/>
        <end position="159"/>
    </location>
</feature>
<gene>
    <name evidence="2" type="ORF">OH76DRAFT_177402</name>
</gene>
<evidence type="ECO:0000256" key="1">
    <source>
        <dbReference type="SAM" id="MobiDB-lite"/>
    </source>
</evidence>
<accession>A0A371CNK5</accession>
<organism evidence="2 3">
    <name type="scientific">Lentinus brumalis</name>
    <dbReference type="NCBI Taxonomy" id="2498619"/>
    <lineage>
        <taxon>Eukaryota</taxon>
        <taxon>Fungi</taxon>
        <taxon>Dikarya</taxon>
        <taxon>Basidiomycota</taxon>
        <taxon>Agaricomycotina</taxon>
        <taxon>Agaricomycetes</taxon>
        <taxon>Polyporales</taxon>
        <taxon>Polyporaceae</taxon>
        <taxon>Lentinus</taxon>
    </lineage>
</organism>
<reference evidence="2 3" key="1">
    <citation type="journal article" date="2018" name="Biotechnol. Biofuels">
        <title>Integrative visual omics of the white-rot fungus Polyporus brumalis exposes the biotechnological potential of its oxidative enzymes for delignifying raw plant biomass.</title>
        <authorList>
            <person name="Miyauchi S."/>
            <person name="Rancon A."/>
            <person name="Drula E."/>
            <person name="Hage H."/>
            <person name="Chaduli D."/>
            <person name="Favel A."/>
            <person name="Grisel S."/>
            <person name="Henrissat B."/>
            <person name="Herpoel-Gimbert I."/>
            <person name="Ruiz-Duenas F.J."/>
            <person name="Chevret D."/>
            <person name="Hainaut M."/>
            <person name="Lin J."/>
            <person name="Wang M."/>
            <person name="Pangilinan J."/>
            <person name="Lipzen A."/>
            <person name="Lesage-Meessen L."/>
            <person name="Navarro D."/>
            <person name="Riley R."/>
            <person name="Grigoriev I.V."/>
            <person name="Zhou S."/>
            <person name="Raouche S."/>
            <person name="Rosso M.N."/>
        </authorList>
    </citation>
    <scope>NUCLEOTIDE SEQUENCE [LARGE SCALE GENOMIC DNA]</scope>
    <source>
        <strain evidence="2 3">BRFM 1820</strain>
    </source>
</reference>
<evidence type="ECO:0000313" key="2">
    <source>
        <dbReference type="EMBL" id="RDX41879.1"/>
    </source>
</evidence>
<keyword evidence="3" id="KW-1185">Reference proteome</keyword>
<evidence type="ECO:0000313" key="3">
    <source>
        <dbReference type="Proteomes" id="UP000256964"/>
    </source>
</evidence>
<dbReference type="EMBL" id="KZ857499">
    <property type="protein sequence ID" value="RDX41879.1"/>
    <property type="molecule type" value="Genomic_DNA"/>
</dbReference>
<proteinExistence type="predicted"/>
<dbReference type="AlphaFoldDB" id="A0A371CNK5"/>
<feature type="compositionally biased region" description="Basic and acidic residues" evidence="1">
    <location>
        <begin position="137"/>
        <end position="147"/>
    </location>
</feature>
<feature type="region of interest" description="Disordered" evidence="1">
    <location>
        <begin position="133"/>
        <end position="165"/>
    </location>
</feature>
<protein>
    <submittedName>
        <fullName evidence="2">Uncharacterized protein</fullName>
    </submittedName>
</protein>
<name>A0A371CNK5_9APHY</name>
<dbReference type="Proteomes" id="UP000256964">
    <property type="component" value="Unassembled WGS sequence"/>
</dbReference>
<sequence>MPDMLTGTPRSHSISASIQYVSFITSLSGYKAVRRASIGQCMKLTAGVQGAGRSHRTCDDLSSELHYRSLQRSGTVGSGRARRTNTDVTRCRLGSPRPTWISRNMAGGGVVDSYSSKSGTRLCTEVLTEVDGSLWPKSREGHTRPREIPSPQTAHQRGTASVAVA</sequence>